<evidence type="ECO:0000256" key="1">
    <source>
        <dbReference type="ARBA" id="ARBA00011073"/>
    </source>
</evidence>
<evidence type="ECO:0000256" key="5">
    <source>
        <dbReference type="ARBA" id="ARBA00022825"/>
    </source>
</evidence>
<dbReference type="InterPro" id="IPR023828">
    <property type="entry name" value="Peptidase_S8_Ser-AS"/>
</dbReference>
<keyword evidence="3" id="KW-0732">Signal</keyword>
<dbReference type="InterPro" id="IPR036852">
    <property type="entry name" value="Peptidase_S8/S53_dom_sf"/>
</dbReference>
<keyword evidence="4" id="KW-0378">Hydrolase</keyword>
<dbReference type="EnsemblPlants" id="OMERI02G32940.1">
    <property type="protein sequence ID" value="OMERI02G32940.1"/>
    <property type="gene ID" value="OMERI02G32940"/>
</dbReference>
<dbReference type="InterPro" id="IPR041469">
    <property type="entry name" value="Subtilisin-like_FN3"/>
</dbReference>
<dbReference type="AlphaFoldDB" id="A0A0E0CS87"/>
<accession>A0A0E0CS87</accession>
<dbReference type="CDD" id="cd02120">
    <property type="entry name" value="PA_subtilisin_like"/>
    <property type="match status" value="1"/>
</dbReference>
<keyword evidence="2" id="KW-0645">Protease</keyword>
<evidence type="ECO:0000256" key="2">
    <source>
        <dbReference type="ARBA" id="ARBA00022670"/>
    </source>
</evidence>
<evidence type="ECO:0000313" key="10">
    <source>
        <dbReference type="Proteomes" id="UP000008021"/>
    </source>
</evidence>
<dbReference type="Gene3D" id="3.50.30.30">
    <property type="match status" value="1"/>
</dbReference>
<dbReference type="HOGENOM" id="CLU_000625_1_0_1"/>
<protein>
    <recommendedName>
        <fullName evidence="11">Peptidase S8/S53 domain-containing protein</fullName>
    </recommendedName>
</protein>
<dbReference type="GO" id="GO:0006508">
    <property type="term" value="P:proteolysis"/>
    <property type="evidence" value="ECO:0007669"/>
    <property type="project" value="UniProtKB-KW"/>
</dbReference>
<proteinExistence type="inferred from homology"/>
<dbReference type="Pfam" id="PF17766">
    <property type="entry name" value="fn3_6"/>
    <property type="match status" value="1"/>
</dbReference>
<dbReference type="eggNOG" id="ENOG502QZDA">
    <property type="taxonomic scope" value="Eukaryota"/>
</dbReference>
<feature type="domain" description="Peptidase S8/S53" evidence="7">
    <location>
        <begin position="99"/>
        <end position="226"/>
    </location>
</feature>
<evidence type="ECO:0000256" key="6">
    <source>
        <dbReference type="PROSITE-ProRule" id="PRU01240"/>
    </source>
</evidence>
<dbReference type="PROSITE" id="PS00138">
    <property type="entry name" value="SUBTILASE_SER"/>
    <property type="match status" value="1"/>
</dbReference>
<dbReference type="Proteomes" id="UP000008021">
    <property type="component" value="Chromosome 2"/>
</dbReference>
<sequence length="428" mass="46174">MAEPMLALPSILAITRLVHWHDLYSSDVCDYSKLSDIIGLGNIVLCEYGRNITTAPAQEAAVNLAGGVGTIISSRDVYAEFLPTLADIHPGVTVSYTDAREIYSYLRSTMRPVARIEFHGTMISQSPSAPRVASFSSRGPNRIAAEILKPDLIAPGVDILAAWSGENPPSSIRVDDRRVEFSIIYGTSMACPHVSGIAAMLKVARPSWSPAAIKSALMTTAFTTWTTVATPSSSCPRANRPGRSSSAPAMSTPINRALDPGLVYDATADDYITFLCSLGYTRRQISLFTNDGSVTDCSTRPQGRVGDLNYPAFSFEFRSYFGGRLTQRRSVTNVGTGRGAGHRRCRRGLTWTAVTNANAVYSVNIASPPGTAITVSPMRLAFSAQRRTLNYSITMSAAAAGPNTYRWGSIFWSDGQHTVRSPVAVILQ</sequence>
<dbReference type="InterPro" id="IPR000209">
    <property type="entry name" value="Peptidase_S8/S53_dom"/>
</dbReference>
<keyword evidence="5" id="KW-0720">Serine protease</keyword>
<evidence type="ECO:0000313" key="9">
    <source>
        <dbReference type="EnsemblPlants" id="OMERI02G32940.1"/>
    </source>
</evidence>
<comment type="caution">
    <text evidence="6">Lacks conserved residue(s) required for the propagation of feature annotation.</text>
</comment>
<reference evidence="9" key="2">
    <citation type="submission" date="2018-05" db="EMBL/GenBank/DDBJ databases">
        <title>OmerRS3 (Oryza meridionalis Reference Sequence Version 3).</title>
        <authorList>
            <person name="Zhang J."/>
            <person name="Kudrna D."/>
            <person name="Lee S."/>
            <person name="Talag J."/>
            <person name="Welchert J."/>
            <person name="Wing R.A."/>
        </authorList>
    </citation>
    <scope>NUCLEOTIDE SEQUENCE [LARGE SCALE GENOMIC DNA]</scope>
    <source>
        <strain evidence="9">cv. OR44</strain>
    </source>
</reference>
<evidence type="ECO:0000259" key="8">
    <source>
        <dbReference type="Pfam" id="PF17766"/>
    </source>
</evidence>
<dbReference type="STRING" id="40149.A0A0E0CS87"/>
<dbReference type="GO" id="GO:0004252">
    <property type="term" value="F:serine-type endopeptidase activity"/>
    <property type="evidence" value="ECO:0007669"/>
    <property type="project" value="InterPro"/>
</dbReference>
<keyword evidence="10" id="KW-1185">Reference proteome</keyword>
<dbReference type="InterPro" id="IPR045051">
    <property type="entry name" value="SBT"/>
</dbReference>
<evidence type="ECO:0000259" key="7">
    <source>
        <dbReference type="Pfam" id="PF00082"/>
    </source>
</evidence>
<evidence type="ECO:0000256" key="4">
    <source>
        <dbReference type="ARBA" id="ARBA00022801"/>
    </source>
</evidence>
<evidence type="ECO:0000256" key="3">
    <source>
        <dbReference type="ARBA" id="ARBA00022729"/>
    </source>
</evidence>
<reference evidence="9" key="1">
    <citation type="submission" date="2015-04" db="UniProtKB">
        <authorList>
            <consortium name="EnsemblPlants"/>
        </authorList>
    </citation>
    <scope>IDENTIFICATION</scope>
</reference>
<dbReference type="Gramene" id="OMERI02G32940.1">
    <property type="protein sequence ID" value="OMERI02G32940.1"/>
    <property type="gene ID" value="OMERI02G32940"/>
</dbReference>
<comment type="similarity">
    <text evidence="1 6">Belongs to the peptidase S8 family.</text>
</comment>
<evidence type="ECO:0008006" key="11">
    <source>
        <dbReference type="Google" id="ProtNLM"/>
    </source>
</evidence>
<name>A0A0E0CS87_9ORYZ</name>
<organism evidence="9">
    <name type="scientific">Oryza meridionalis</name>
    <dbReference type="NCBI Taxonomy" id="40149"/>
    <lineage>
        <taxon>Eukaryota</taxon>
        <taxon>Viridiplantae</taxon>
        <taxon>Streptophyta</taxon>
        <taxon>Embryophyta</taxon>
        <taxon>Tracheophyta</taxon>
        <taxon>Spermatophyta</taxon>
        <taxon>Magnoliopsida</taxon>
        <taxon>Liliopsida</taxon>
        <taxon>Poales</taxon>
        <taxon>Poaceae</taxon>
        <taxon>BOP clade</taxon>
        <taxon>Oryzoideae</taxon>
        <taxon>Oryzeae</taxon>
        <taxon>Oryzinae</taxon>
        <taxon>Oryza</taxon>
    </lineage>
</organism>
<dbReference type="Gene3D" id="2.60.40.2310">
    <property type="match status" value="2"/>
</dbReference>
<dbReference type="Gene3D" id="3.40.50.200">
    <property type="entry name" value="Peptidase S8/S53 domain"/>
    <property type="match status" value="1"/>
</dbReference>
<dbReference type="SUPFAM" id="SSF52743">
    <property type="entry name" value="Subtilisin-like"/>
    <property type="match status" value="1"/>
</dbReference>
<dbReference type="PROSITE" id="PS51892">
    <property type="entry name" value="SUBTILASE"/>
    <property type="match status" value="1"/>
</dbReference>
<dbReference type="PANTHER" id="PTHR10795">
    <property type="entry name" value="PROPROTEIN CONVERTASE SUBTILISIN/KEXIN"/>
    <property type="match status" value="1"/>
</dbReference>
<dbReference type="Pfam" id="PF00082">
    <property type="entry name" value="Peptidase_S8"/>
    <property type="match status" value="1"/>
</dbReference>
<feature type="domain" description="Subtilisin-like protease fibronectin type-III" evidence="8">
    <location>
        <begin position="350"/>
        <end position="425"/>
    </location>
</feature>